<dbReference type="AlphaFoldDB" id="A0A5N6K039"/>
<reference evidence="1 2" key="1">
    <citation type="submission" date="2019-06" db="EMBL/GenBank/DDBJ databases">
        <title>Genome Sequence of the Brown Rot Fungal Pathogen Monilinia laxa.</title>
        <authorList>
            <person name="De Miccolis Angelini R.M."/>
            <person name="Landi L."/>
            <person name="Abate D."/>
            <person name="Pollastro S."/>
            <person name="Romanazzi G."/>
            <person name="Faretra F."/>
        </authorList>
    </citation>
    <scope>NUCLEOTIDE SEQUENCE [LARGE SCALE GENOMIC DNA]</scope>
    <source>
        <strain evidence="1 2">Mlax316</strain>
    </source>
</reference>
<keyword evidence="2" id="KW-1185">Reference proteome</keyword>
<organism evidence="1 2">
    <name type="scientific">Monilinia laxa</name>
    <name type="common">Brown rot fungus</name>
    <name type="synonym">Sclerotinia laxa</name>
    <dbReference type="NCBI Taxonomy" id="61186"/>
    <lineage>
        <taxon>Eukaryota</taxon>
        <taxon>Fungi</taxon>
        <taxon>Dikarya</taxon>
        <taxon>Ascomycota</taxon>
        <taxon>Pezizomycotina</taxon>
        <taxon>Leotiomycetes</taxon>
        <taxon>Helotiales</taxon>
        <taxon>Sclerotiniaceae</taxon>
        <taxon>Monilinia</taxon>
    </lineage>
</organism>
<evidence type="ECO:0000313" key="2">
    <source>
        <dbReference type="Proteomes" id="UP000326757"/>
    </source>
</evidence>
<proteinExistence type="predicted"/>
<evidence type="ECO:0000313" key="1">
    <source>
        <dbReference type="EMBL" id="KAB8295140.1"/>
    </source>
</evidence>
<gene>
    <name evidence="1" type="ORF">EYC80_007069</name>
</gene>
<dbReference type="Proteomes" id="UP000326757">
    <property type="component" value="Unassembled WGS sequence"/>
</dbReference>
<sequence length="75" mass="8481">MSFSALGGVFVEIGLLIISRHGGVWLGIEIISFFAGCDGGKWNGMDMDMRELEMHNMSIHEYTPRFPFSVFPFSY</sequence>
<accession>A0A5N6K039</accession>
<comment type="caution">
    <text evidence="1">The sequence shown here is derived from an EMBL/GenBank/DDBJ whole genome shotgun (WGS) entry which is preliminary data.</text>
</comment>
<protein>
    <submittedName>
        <fullName evidence="1">Uncharacterized protein</fullName>
    </submittedName>
</protein>
<name>A0A5N6K039_MONLA</name>
<dbReference type="EMBL" id="VIGI01000010">
    <property type="protein sequence ID" value="KAB8295140.1"/>
    <property type="molecule type" value="Genomic_DNA"/>
</dbReference>